<evidence type="ECO:0000256" key="3">
    <source>
        <dbReference type="SAM" id="Phobius"/>
    </source>
</evidence>
<name>A0A1M6MHM5_9CLOT</name>
<dbReference type="InterPro" id="IPR023365">
    <property type="entry name" value="Sortase_dom-sf"/>
</dbReference>
<keyword evidence="3" id="KW-0812">Transmembrane</keyword>
<dbReference type="AlphaFoldDB" id="A0A1M6MHM5"/>
<reference evidence="4 5" key="1">
    <citation type="submission" date="2016-11" db="EMBL/GenBank/DDBJ databases">
        <authorList>
            <person name="Jaros S."/>
            <person name="Januszkiewicz K."/>
            <person name="Wedrychowicz H."/>
        </authorList>
    </citation>
    <scope>NUCLEOTIDE SEQUENCE [LARGE SCALE GENOMIC DNA]</scope>
    <source>
        <strain evidence="4 5">DSM 3090</strain>
    </source>
</reference>
<dbReference type="STRING" id="1121331.SAMN02745248_01063"/>
<keyword evidence="5" id="KW-1185">Reference proteome</keyword>
<sequence length="286" mass="32005">MIKKHISTIILVFVFLLGLGLLLYPTVSDLWNKYRQSKAIADYEDKVHHISKEDYSKILTKAQSYNQRVSSNEFPATEEEVMGGKEYNDILNLNGSGMMGYIKIDKIDVRLAIYHGIGEPVLQAGVGHMPWTSLPVGGNSTHAVLSGHRGLPSAKLFSDLDKMKIGDIFYIYVLDQVLAYEVDQIKTVEPTDTEELKIVQGKDYMTLVTCTPYGINTHRLLIRGTRVPYEKTIAEKTSAGRDATVIAPVNVAAAIAIPIIMVIVLIFLIRKRMHIMRARKGDEDNL</sequence>
<keyword evidence="1" id="KW-0378">Hydrolase</keyword>
<organism evidence="4 5">
    <name type="scientific">Hathewaya proteolytica DSM 3090</name>
    <dbReference type="NCBI Taxonomy" id="1121331"/>
    <lineage>
        <taxon>Bacteria</taxon>
        <taxon>Bacillati</taxon>
        <taxon>Bacillota</taxon>
        <taxon>Clostridia</taxon>
        <taxon>Eubacteriales</taxon>
        <taxon>Clostridiaceae</taxon>
        <taxon>Hathewaya</taxon>
    </lineage>
</organism>
<dbReference type="Proteomes" id="UP000183952">
    <property type="component" value="Unassembled WGS sequence"/>
</dbReference>
<dbReference type="Gene3D" id="2.40.260.10">
    <property type="entry name" value="Sortase"/>
    <property type="match status" value="1"/>
</dbReference>
<dbReference type="CDD" id="cd05827">
    <property type="entry name" value="Sortase_C"/>
    <property type="match status" value="1"/>
</dbReference>
<dbReference type="EMBL" id="FRAD01000007">
    <property type="protein sequence ID" value="SHJ82982.1"/>
    <property type="molecule type" value="Genomic_DNA"/>
</dbReference>
<dbReference type="SUPFAM" id="SSF63817">
    <property type="entry name" value="Sortase"/>
    <property type="match status" value="1"/>
</dbReference>
<gene>
    <name evidence="4" type="ORF">SAMN02745248_01063</name>
</gene>
<feature type="active site" description="Proton donor/acceptor" evidence="2">
    <location>
        <position position="148"/>
    </location>
</feature>
<proteinExistence type="predicted"/>
<dbReference type="InterPro" id="IPR042002">
    <property type="entry name" value="Sortase_C"/>
</dbReference>
<keyword evidence="3" id="KW-1133">Transmembrane helix</keyword>
<evidence type="ECO:0000256" key="1">
    <source>
        <dbReference type="ARBA" id="ARBA00022801"/>
    </source>
</evidence>
<protein>
    <submittedName>
        <fullName evidence="4">Sortase A</fullName>
    </submittedName>
</protein>
<dbReference type="GO" id="GO:0016787">
    <property type="term" value="F:hydrolase activity"/>
    <property type="evidence" value="ECO:0007669"/>
    <property type="project" value="UniProtKB-KW"/>
</dbReference>
<feature type="transmembrane region" description="Helical" evidence="3">
    <location>
        <begin position="245"/>
        <end position="269"/>
    </location>
</feature>
<evidence type="ECO:0000313" key="4">
    <source>
        <dbReference type="EMBL" id="SHJ82982.1"/>
    </source>
</evidence>
<dbReference type="RefSeq" id="WP_178139227.1">
    <property type="nucleotide sequence ID" value="NZ_FRAD01000007.1"/>
</dbReference>
<dbReference type="NCBIfam" id="TIGR01076">
    <property type="entry name" value="sortase_fam"/>
    <property type="match status" value="1"/>
</dbReference>
<feature type="active site" description="Acyl-thioester intermediate" evidence="2">
    <location>
        <position position="210"/>
    </location>
</feature>
<dbReference type="InterPro" id="IPR005754">
    <property type="entry name" value="Sortase"/>
</dbReference>
<dbReference type="Pfam" id="PF04203">
    <property type="entry name" value="Sortase"/>
    <property type="match status" value="1"/>
</dbReference>
<dbReference type="NCBIfam" id="NF033745">
    <property type="entry name" value="class_C_sortase"/>
    <property type="match status" value="1"/>
</dbReference>
<evidence type="ECO:0000256" key="2">
    <source>
        <dbReference type="PIRSR" id="PIRSR605754-1"/>
    </source>
</evidence>
<accession>A0A1M6MHM5</accession>
<keyword evidence="3" id="KW-0472">Membrane</keyword>
<evidence type="ECO:0000313" key="5">
    <source>
        <dbReference type="Proteomes" id="UP000183952"/>
    </source>
</evidence>